<dbReference type="AlphaFoldDB" id="A0A6G7ZMX8"/>
<evidence type="ECO:0000313" key="3">
    <source>
        <dbReference type="Proteomes" id="UP000502502"/>
    </source>
</evidence>
<dbReference type="RefSeq" id="WP_166093782.1">
    <property type="nucleotide sequence ID" value="NZ_CP049871.1"/>
</dbReference>
<dbReference type="Proteomes" id="UP000502502">
    <property type="component" value="Chromosome"/>
</dbReference>
<keyword evidence="1" id="KW-0732">Signal</keyword>
<name>A0A6G7ZMX8_9SPHN</name>
<dbReference type="EMBL" id="CP049871">
    <property type="protein sequence ID" value="QIL02278.1"/>
    <property type="molecule type" value="Genomic_DNA"/>
</dbReference>
<evidence type="ECO:0000256" key="1">
    <source>
        <dbReference type="SAM" id="SignalP"/>
    </source>
</evidence>
<feature type="signal peptide" evidence="1">
    <location>
        <begin position="1"/>
        <end position="23"/>
    </location>
</feature>
<organism evidence="2 3">
    <name type="scientific">Sphingomonas sinipercae</name>
    <dbReference type="NCBI Taxonomy" id="2714944"/>
    <lineage>
        <taxon>Bacteria</taxon>
        <taxon>Pseudomonadati</taxon>
        <taxon>Pseudomonadota</taxon>
        <taxon>Alphaproteobacteria</taxon>
        <taxon>Sphingomonadales</taxon>
        <taxon>Sphingomonadaceae</taxon>
        <taxon>Sphingomonas</taxon>
    </lineage>
</organism>
<proteinExistence type="predicted"/>
<evidence type="ECO:0000313" key="2">
    <source>
        <dbReference type="EMBL" id="QIL02278.1"/>
    </source>
</evidence>
<keyword evidence="3" id="KW-1185">Reference proteome</keyword>
<sequence>MRKDITVMAVLLAAGLAAAPAEATRKPRFVAPEQVEFVRQSWGAVTERWSLNGKSVVWEKPREPAYGGEKVSVYIKRFTLTPLQYDLLMSAVRRAQDAVRLPDECEQYIPDGPYGGVRWTAGSTKGELKFTASCMKGPNADKAAAGFAVGRIVTDAAEKIARTEMRIVD</sequence>
<gene>
    <name evidence="2" type="ORF">G7078_05395</name>
</gene>
<reference evidence="2 3" key="1">
    <citation type="submission" date="2020-03" db="EMBL/GenBank/DDBJ databases">
        <title>Sphingomonas sp. nov., isolated from fish.</title>
        <authorList>
            <person name="Hyun D.-W."/>
            <person name="Bae J.-W."/>
        </authorList>
    </citation>
    <scope>NUCLEOTIDE SEQUENCE [LARGE SCALE GENOMIC DNA]</scope>
    <source>
        <strain evidence="2 3">HDW15C</strain>
    </source>
</reference>
<dbReference type="KEGG" id="ssin:G7078_05395"/>
<protein>
    <submittedName>
        <fullName evidence="2">Uncharacterized protein</fullName>
    </submittedName>
</protein>
<accession>A0A6G7ZMX8</accession>
<feature type="chain" id="PRO_5026338739" evidence="1">
    <location>
        <begin position="24"/>
        <end position="169"/>
    </location>
</feature>